<dbReference type="PANTHER" id="PTHR12661">
    <property type="entry name" value="PETER PAN-RELATED"/>
    <property type="match status" value="1"/>
</dbReference>
<feature type="compositionally biased region" description="Acidic residues" evidence="1">
    <location>
        <begin position="365"/>
        <end position="375"/>
    </location>
</feature>
<dbReference type="PANTHER" id="PTHR12661:SF5">
    <property type="entry name" value="SUPPRESSOR OF SWI4 1 HOMOLOG"/>
    <property type="match status" value="1"/>
</dbReference>
<protein>
    <recommendedName>
        <fullName evidence="2">Brix domain-containing protein</fullName>
    </recommendedName>
</protein>
<dbReference type="GO" id="GO:0006364">
    <property type="term" value="P:rRNA processing"/>
    <property type="evidence" value="ECO:0007669"/>
    <property type="project" value="InterPro"/>
</dbReference>
<evidence type="ECO:0000313" key="4">
    <source>
        <dbReference type="Proteomes" id="UP000789390"/>
    </source>
</evidence>
<comment type="caution">
    <text evidence="3">The sequence shown here is derived from an EMBL/GenBank/DDBJ whole genome shotgun (WGS) entry which is preliminary data.</text>
</comment>
<dbReference type="GO" id="GO:0000027">
    <property type="term" value="P:ribosomal large subunit assembly"/>
    <property type="evidence" value="ECO:0007669"/>
    <property type="project" value="TreeGrafter"/>
</dbReference>
<dbReference type="OrthoDB" id="10261452at2759"/>
<dbReference type="SMART" id="SM00879">
    <property type="entry name" value="Brix"/>
    <property type="match status" value="1"/>
</dbReference>
<accession>A0A8J2WEU7</accession>
<evidence type="ECO:0000313" key="3">
    <source>
        <dbReference type="EMBL" id="CAH0104612.1"/>
    </source>
</evidence>
<reference evidence="3" key="1">
    <citation type="submission" date="2021-11" db="EMBL/GenBank/DDBJ databases">
        <authorList>
            <person name="Schell T."/>
        </authorList>
    </citation>
    <scope>NUCLEOTIDE SEQUENCE</scope>
    <source>
        <strain evidence="3">M5</strain>
    </source>
</reference>
<dbReference type="InterPro" id="IPR007109">
    <property type="entry name" value="Brix"/>
</dbReference>
<feature type="region of interest" description="Disordered" evidence="1">
    <location>
        <begin position="1"/>
        <end position="24"/>
    </location>
</feature>
<proteinExistence type="predicted"/>
<dbReference type="AlphaFoldDB" id="A0A8J2WEU7"/>
<dbReference type="EMBL" id="CAKKLH010000146">
    <property type="protein sequence ID" value="CAH0104612.1"/>
    <property type="molecule type" value="Genomic_DNA"/>
</dbReference>
<dbReference type="Pfam" id="PF04427">
    <property type="entry name" value="Brix"/>
    <property type="match status" value="1"/>
</dbReference>
<dbReference type="GO" id="GO:0019843">
    <property type="term" value="F:rRNA binding"/>
    <property type="evidence" value="ECO:0007669"/>
    <property type="project" value="InterPro"/>
</dbReference>
<feature type="compositionally biased region" description="Basic and acidic residues" evidence="1">
    <location>
        <begin position="311"/>
        <end position="359"/>
    </location>
</feature>
<evidence type="ECO:0000259" key="2">
    <source>
        <dbReference type="PROSITE" id="PS50833"/>
    </source>
</evidence>
<feature type="compositionally biased region" description="Low complexity" evidence="1">
    <location>
        <begin position="448"/>
        <end position="474"/>
    </location>
</feature>
<gene>
    <name evidence="3" type="ORF">DGAL_LOCUS7521</name>
</gene>
<keyword evidence="4" id="KW-1185">Reference proteome</keyword>
<feature type="region of interest" description="Disordered" evidence="1">
    <location>
        <begin position="311"/>
        <end position="474"/>
    </location>
</feature>
<dbReference type="GO" id="GO:0030687">
    <property type="term" value="C:preribosome, large subunit precursor"/>
    <property type="evidence" value="ECO:0007669"/>
    <property type="project" value="TreeGrafter"/>
</dbReference>
<feature type="domain" description="Brix" evidence="2">
    <location>
        <begin position="29"/>
        <end position="291"/>
    </location>
</feature>
<dbReference type="Proteomes" id="UP000789390">
    <property type="component" value="Unassembled WGS sequence"/>
</dbReference>
<sequence length="474" mass="54062">MPPKKHKHKKRKNKPKKNWEEPEEIKRAPHSIVVFRGNVGKYIELLMKDFRRVMEPNTASSLKSTEKNSIKDFVSIAGPLHVTHLVMFSRSELSPFLRICRLPHGPTLTFKILEYSLSKDIVSIQKRQNTYDKQYLTHPLVVLNNFAGEELKLKLMTSMFQNMFPSINVAKVKLNTIRRCVLLHYYPEDGSVEFRHYSIKAVPVGVSKAVKKLVSSKIPNLGKLSDISEFIEKSGQYSESEAEDDPASNVTLPQNLAGRGSKAGAKSAVRMIELGPRIRMELVKIEEGIVDGEVLYHQFIQKTEEEKKIIRQRRETRRKNDEKVRKIQEAQRKKKEEVKEQHREKSMEGMKRKQDKEALGKFAENEEEAAEDDDAEYYRSEVGQEPEKDLFTARAKSTKSSLSGPAAKRAKIEKKKMLERNNKGSGAKSGQRDKTNDSGNPRQKNFKSGRAPKPGGKSSGKMGFKGASKVQRKR</sequence>
<dbReference type="InterPro" id="IPR045112">
    <property type="entry name" value="PPAN-like"/>
</dbReference>
<feature type="region of interest" description="Disordered" evidence="1">
    <location>
        <begin position="238"/>
        <end position="260"/>
    </location>
</feature>
<organism evidence="3 4">
    <name type="scientific">Daphnia galeata</name>
    <dbReference type="NCBI Taxonomy" id="27404"/>
    <lineage>
        <taxon>Eukaryota</taxon>
        <taxon>Metazoa</taxon>
        <taxon>Ecdysozoa</taxon>
        <taxon>Arthropoda</taxon>
        <taxon>Crustacea</taxon>
        <taxon>Branchiopoda</taxon>
        <taxon>Diplostraca</taxon>
        <taxon>Cladocera</taxon>
        <taxon>Anomopoda</taxon>
        <taxon>Daphniidae</taxon>
        <taxon>Daphnia</taxon>
    </lineage>
</organism>
<dbReference type="PROSITE" id="PS50833">
    <property type="entry name" value="BRIX"/>
    <property type="match status" value="1"/>
</dbReference>
<evidence type="ECO:0000256" key="1">
    <source>
        <dbReference type="SAM" id="MobiDB-lite"/>
    </source>
</evidence>
<name>A0A8J2WEU7_9CRUS</name>
<feature type="compositionally biased region" description="Basic residues" evidence="1">
    <location>
        <begin position="1"/>
        <end position="16"/>
    </location>
</feature>